<dbReference type="EMBL" id="JACIES010000002">
    <property type="protein sequence ID" value="MBB4025473.1"/>
    <property type="molecule type" value="Genomic_DNA"/>
</dbReference>
<evidence type="ECO:0000313" key="3">
    <source>
        <dbReference type="Proteomes" id="UP000546007"/>
    </source>
</evidence>
<dbReference type="AlphaFoldDB" id="A0A7W6HVZ6"/>
<dbReference type="GeneID" id="93103314"/>
<feature type="transmembrane region" description="Helical" evidence="1">
    <location>
        <begin position="117"/>
        <end position="140"/>
    </location>
</feature>
<keyword evidence="1" id="KW-1133">Transmembrane helix</keyword>
<dbReference type="RefSeq" id="WP_151411496.1">
    <property type="nucleotide sequence ID" value="NZ_AP028155.1"/>
</dbReference>
<evidence type="ECO:0000313" key="2">
    <source>
        <dbReference type="EMBL" id="MBB4025473.1"/>
    </source>
</evidence>
<sequence length="260" mass="29994">MNTSNLLFYILNLISEGQKWQYQNATCTNTKPKLYFTTLQWIAILLASIFVLTNHSGLSTDIIDFLLSSLSIMTGLFLALIVIVYDKFKELDFNVETDEDKINKLKSWNYLRQFNALTSYSIFIALIVISILIGSLLYGYQINISSIHLAKSFNEIDGCLTIKIAIVVIVRFCMTYFLLDFFILTIYAISSLFQFINIEMLSKKPPYKLNKEMVLSDAKTLKKKYPTLSIVAKVIIWLIVIGIIIYEFERVRLVIQELIQ</sequence>
<feature type="transmembrane region" description="Helical" evidence="1">
    <location>
        <begin position="225"/>
        <end position="246"/>
    </location>
</feature>
<gene>
    <name evidence="2" type="ORF">GGR14_001245</name>
</gene>
<comment type="caution">
    <text evidence="2">The sequence shown here is derived from an EMBL/GenBank/DDBJ whole genome shotgun (WGS) entry which is preliminary data.</text>
</comment>
<name>A0A7W6HVZ6_9BACT</name>
<accession>A0A7W6HVZ6</accession>
<feature type="transmembrane region" description="Helical" evidence="1">
    <location>
        <begin position="34"/>
        <end position="53"/>
    </location>
</feature>
<reference evidence="2 3" key="1">
    <citation type="submission" date="2020-08" db="EMBL/GenBank/DDBJ databases">
        <title>Genomic Encyclopedia of Type Strains, Phase IV (KMG-IV): sequencing the most valuable type-strain genomes for metagenomic binning, comparative biology and taxonomic classification.</title>
        <authorList>
            <person name="Goeker M."/>
        </authorList>
    </citation>
    <scope>NUCLEOTIDE SEQUENCE [LARGE SCALE GENOMIC DNA]</scope>
    <source>
        <strain evidence="2 3">DSM 105721</strain>
    </source>
</reference>
<keyword evidence="3" id="KW-1185">Reference proteome</keyword>
<feature type="transmembrane region" description="Helical" evidence="1">
    <location>
        <begin position="184"/>
        <end position="201"/>
    </location>
</feature>
<keyword evidence="1" id="KW-0812">Transmembrane</keyword>
<evidence type="ECO:0000256" key="1">
    <source>
        <dbReference type="SAM" id="Phobius"/>
    </source>
</evidence>
<dbReference type="Proteomes" id="UP000546007">
    <property type="component" value="Unassembled WGS sequence"/>
</dbReference>
<proteinExistence type="predicted"/>
<protein>
    <submittedName>
        <fullName evidence="2">Uncharacterized protein</fullName>
    </submittedName>
</protein>
<keyword evidence="1" id="KW-0472">Membrane</keyword>
<organism evidence="2 3">
    <name type="scientific">Butyricimonas faecihominis</name>
    <dbReference type="NCBI Taxonomy" id="1472416"/>
    <lineage>
        <taxon>Bacteria</taxon>
        <taxon>Pseudomonadati</taxon>
        <taxon>Bacteroidota</taxon>
        <taxon>Bacteroidia</taxon>
        <taxon>Bacteroidales</taxon>
        <taxon>Odoribacteraceae</taxon>
        <taxon>Butyricimonas</taxon>
    </lineage>
</organism>
<dbReference type="OrthoDB" id="1068494at2"/>
<feature type="transmembrane region" description="Helical" evidence="1">
    <location>
        <begin position="65"/>
        <end position="85"/>
    </location>
</feature>